<dbReference type="AlphaFoldDB" id="A0A5E4GIL9"/>
<reference evidence="4" key="1">
    <citation type="journal article" date="2020" name="Plant J.">
        <title>Transposons played a major role in the diversification between the closely related almond and peach genomes: results from the almond genome sequence.</title>
        <authorList>
            <person name="Alioto T."/>
            <person name="Alexiou K.G."/>
            <person name="Bardil A."/>
            <person name="Barteri F."/>
            <person name="Castanera R."/>
            <person name="Cruz F."/>
            <person name="Dhingra A."/>
            <person name="Duval H."/>
            <person name="Fernandez I Marti A."/>
            <person name="Frias L."/>
            <person name="Galan B."/>
            <person name="Garcia J.L."/>
            <person name="Howad W."/>
            <person name="Gomez-Garrido J."/>
            <person name="Gut M."/>
            <person name="Julca I."/>
            <person name="Morata J."/>
            <person name="Puigdomenech P."/>
            <person name="Ribeca P."/>
            <person name="Rubio Cabetas M.J."/>
            <person name="Vlasova A."/>
            <person name="Wirthensohn M."/>
            <person name="Garcia-Mas J."/>
            <person name="Gabaldon T."/>
            <person name="Casacuberta J.M."/>
            <person name="Arus P."/>
        </authorList>
    </citation>
    <scope>NUCLEOTIDE SEQUENCE [LARGE SCALE GENOMIC DNA]</scope>
    <source>
        <strain evidence="4">cv. Texas</strain>
    </source>
</reference>
<dbReference type="PANTHER" id="PTHR47186">
    <property type="entry name" value="LEUCINE-RICH REPEAT-CONTAINING PROTEIN 57"/>
    <property type="match status" value="1"/>
</dbReference>
<dbReference type="EMBL" id="CABIKO010000811">
    <property type="protein sequence ID" value="VVA39560.1"/>
    <property type="molecule type" value="Genomic_DNA"/>
</dbReference>
<proteinExistence type="predicted"/>
<protein>
    <submittedName>
        <fullName evidence="3">PREDICTED: disease</fullName>
    </submittedName>
</protein>
<dbReference type="Proteomes" id="UP000327085">
    <property type="component" value="Chromosome 2"/>
</dbReference>
<dbReference type="PANTHER" id="PTHR47186:SF57">
    <property type="entry name" value="OS02G0478300 PROTEIN"/>
    <property type="match status" value="1"/>
</dbReference>
<evidence type="ECO:0000259" key="2">
    <source>
        <dbReference type="Pfam" id="PF23598"/>
    </source>
</evidence>
<organism evidence="3 4">
    <name type="scientific">Prunus dulcis</name>
    <name type="common">Almond</name>
    <name type="synonym">Amygdalus dulcis</name>
    <dbReference type="NCBI Taxonomy" id="3755"/>
    <lineage>
        <taxon>Eukaryota</taxon>
        <taxon>Viridiplantae</taxon>
        <taxon>Streptophyta</taxon>
        <taxon>Embryophyta</taxon>
        <taxon>Tracheophyta</taxon>
        <taxon>Spermatophyta</taxon>
        <taxon>Magnoliopsida</taxon>
        <taxon>eudicotyledons</taxon>
        <taxon>Gunneridae</taxon>
        <taxon>Pentapetalae</taxon>
        <taxon>rosids</taxon>
        <taxon>fabids</taxon>
        <taxon>Rosales</taxon>
        <taxon>Rosaceae</taxon>
        <taxon>Amygdaloideae</taxon>
        <taxon>Amygdaleae</taxon>
        <taxon>Prunus</taxon>
    </lineage>
</organism>
<evidence type="ECO:0000313" key="3">
    <source>
        <dbReference type="EMBL" id="VVA39560.1"/>
    </source>
</evidence>
<dbReference type="SUPFAM" id="SSF52058">
    <property type="entry name" value="L domain-like"/>
    <property type="match status" value="1"/>
</dbReference>
<gene>
    <name evidence="3" type="ORF">ALMOND_2B019719</name>
</gene>
<evidence type="ECO:0000256" key="1">
    <source>
        <dbReference type="ARBA" id="ARBA00022737"/>
    </source>
</evidence>
<evidence type="ECO:0000313" key="4">
    <source>
        <dbReference type="Proteomes" id="UP000327085"/>
    </source>
</evidence>
<sequence length="215" mass="24452">MAVRKLPGEIGNLVHLRFLSFKDSYIRAVPLSIAKLASFDLDDFVKLINLRKLGVITFDGGEKKEKGTNIIFKHLQSLSVDSTLFCGGLHSRSSKFLLIPWNIVLSCPNICKLRLRGIIAELPEDLMCLMNLTKLTLIHFGDLKDDHIKVLEKLPSLRMLFASFGKFPAYIVCSEGGFPFLEFLSLYSLEEFKEWKVEKGAMRSLCKLHIEHCFD</sequence>
<dbReference type="InterPro" id="IPR032675">
    <property type="entry name" value="LRR_dom_sf"/>
</dbReference>
<dbReference type="Gramene" id="VVA39560">
    <property type="protein sequence ID" value="VVA39560"/>
    <property type="gene ID" value="Prudul26B019719"/>
</dbReference>
<dbReference type="InterPro" id="IPR055414">
    <property type="entry name" value="LRR_R13L4/SHOC2-like"/>
</dbReference>
<dbReference type="Gene3D" id="3.80.10.10">
    <property type="entry name" value="Ribonuclease Inhibitor"/>
    <property type="match status" value="1"/>
</dbReference>
<name>A0A5E4GIL9_PRUDU</name>
<feature type="domain" description="Disease resistance R13L4/SHOC-2-like LRR" evidence="2">
    <location>
        <begin position="45"/>
        <end position="211"/>
    </location>
</feature>
<keyword evidence="1" id="KW-0677">Repeat</keyword>
<dbReference type="Pfam" id="PF23598">
    <property type="entry name" value="LRR_14"/>
    <property type="match status" value="1"/>
</dbReference>
<accession>A0A5E4GIL9</accession>
<dbReference type="InParanoid" id="A0A5E4GIL9"/>